<gene>
    <name evidence="1" type="ORF">L2E82_17263</name>
</gene>
<keyword evidence="2" id="KW-1185">Reference proteome</keyword>
<sequence length="93" mass="10919">MTTATVCYYCYRVLLLTKLRKDSYKNKYPRVQVYEARFPTRKELTFFIHSSVNESPKQKPATFSLSLSLSLIQGYNRVLRFSQSPFIVPHLCC</sequence>
<reference evidence="2" key="1">
    <citation type="journal article" date="2022" name="Mol. Ecol. Resour.">
        <title>The genomes of chicory, endive, great burdock and yacon provide insights into Asteraceae palaeo-polyploidization history and plant inulin production.</title>
        <authorList>
            <person name="Fan W."/>
            <person name="Wang S."/>
            <person name="Wang H."/>
            <person name="Wang A."/>
            <person name="Jiang F."/>
            <person name="Liu H."/>
            <person name="Zhao H."/>
            <person name="Xu D."/>
            <person name="Zhang Y."/>
        </authorList>
    </citation>
    <scope>NUCLEOTIDE SEQUENCE [LARGE SCALE GENOMIC DNA]</scope>
    <source>
        <strain evidence="2">cv. Punajuju</strain>
    </source>
</reference>
<reference evidence="1 2" key="2">
    <citation type="journal article" date="2022" name="Mol. Ecol. Resour.">
        <title>The genomes of chicory, endive, great burdock and yacon provide insights into Asteraceae paleo-polyploidization history and plant inulin production.</title>
        <authorList>
            <person name="Fan W."/>
            <person name="Wang S."/>
            <person name="Wang H."/>
            <person name="Wang A."/>
            <person name="Jiang F."/>
            <person name="Liu H."/>
            <person name="Zhao H."/>
            <person name="Xu D."/>
            <person name="Zhang Y."/>
        </authorList>
    </citation>
    <scope>NUCLEOTIDE SEQUENCE [LARGE SCALE GENOMIC DNA]</scope>
    <source>
        <strain evidence="2">cv. Punajuju</strain>
        <tissue evidence="1">Leaves</tissue>
    </source>
</reference>
<evidence type="ECO:0000313" key="1">
    <source>
        <dbReference type="EMBL" id="KAI3767176.1"/>
    </source>
</evidence>
<dbReference type="Proteomes" id="UP001055811">
    <property type="component" value="Linkage Group LG03"/>
</dbReference>
<comment type="caution">
    <text evidence="1">The sequence shown here is derived from an EMBL/GenBank/DDBJ whole genome shotgun (WGS) entry which is preliminary data.</text>
</comment>
<protein>
    <submittedName>
        <fullName evidence="1">Uncharacterized protein</fullName>
    </submittedName>
</protein>
<accession>A0ACB9F8F3</accession>
<evidence type="ECO:0000313" key="2">
    <source>
        <dbReference type="Proteomes" id="UP001055811"/>
    </source>
</evidence>
<proteinExistence type="predicted"/>
<organism evidence="1 2">
    <name type="scientific">Cichorium intybus</name>
    <name type="common">Chicory</name>
    <dbReference type="NCBI Taxonomy" id="13427"/>
    <lineage>
        <taxon>Eukaryota</taxon>
        <taxon>Viridiplantae</taxon>
        <taxon>Streptophyta</taxon>
        <taxon>Embryophyta</taxon>
        <taxon>Tracheophyta</taxon>
        <taxon>Spermatophyta</taxon>
        <taxon>Magnoliopsida</taxon>
        <taxon>eudicotyledons</taxon>
        <taxon>Gunneridae</taxon>
        <taxon>Pentapetalae</taxon>
        <taxon>asterids</taxon>
        <taxon>campanulids</taxon>
        <taxon>Asterales</taxon>
        <taxon>Asteraceae</taxon>
        <taxon>Cichorioideae</taxon>
        <taxon>Cichorieae</taxon>
        <taxon>Cichoriinae</taxon>
        <taxon>Cichorium</taxon>
    </lineage>
</organism>
<dbReference type="EMBL" id="CM042011">
    <property type="protein sequence ID" value="KAI3767176.1"/>
    <property type="molecule type" value="Genomic_DNA"/>
</dbReference>
<name>A0ACB9F8F3_CICIN</name>